<name>A0ABV7SBH9_9ACTN</name>
<dbReference type="RefSeq" id="WP_310778367.1">
    <property type="nucleotide sequence ID" value="NZ_JBHRWR010000003.1"/>
</dbReference>
<gene>
    <name evidence="1" type="ORF">ACFOZ0_05805</name>
</gene>
<accession>A0ABV7SBH9</accession>
<organism evidence="1 2">
    <name type="scientific">Streptomyces yaanensis</name>
    <dbReference type="NCBI Taxonomy" id="1142239"/>
    <lineage>
        <taxon>Bacteria</taxon>
        <taxon>Bacillati</taxon>
        <taxon>Actinomycetota</taxon>
        <taxon>Actinomycetes</taxon>
        <taxon>Kitasatosporales</taxon>
        <taxon>Streptomycetaceae</taxon>
        <taxon>Streptomyces</taxon>
    </lineage>
</organism>
<comment type="caution">
    <text evidence="1">The sequence shown here is derived from an EMBL/GenBank/DDBJ whole genome shotgun (WGS) entry which is preliminary data.</text>
</comment>
<dbReference type="Proteomes" id="UP001595701">
    <property type="component" value="Unassembled WGS sequence"/>
</dbReference>
<evidence type="ECO:0000313" key="1">
    <source>
        <dbReference type="EMBL" id="MFC3572800.1"/>
    </source>
</evidence>
<proteinExistence type="predicted"/>
<dbReference type="EMBL" id="JBHRWR010000003">
    <property type="protein sequence ID" value="MFC3572800.1"/>
    <property type="molecule type" value="Genomic_DNA"/>
</dbReference>
<keyword evidence="2" id="KW-1185">Reference proteome</keyword>
<protein>
    <submittedName>
        <fullName evidence="1">Uncharacterized protein</fullName>
    </submittedName>
</protein>
<sequence length="114" mass="12443">MVYELPSQKKVDQANKLLEVMGIVTRVGSGGVVVADCLLKALLSVVAILEDAVKFGMDSHSALNALESVGFELDQMDPSERQEFVEILERVAASADPALQEWIRNIPRSLGIDF</sequence>
<evidence type="ECO:0000313" key="2">
    <source>
        <dbReference type="Proteomes" id="UP001595701"/>
    </source>
</evidence>
<reference evidence="2" key="1">
    <citation type="journal article" date="2019" name="Int. J. Syst. Evol. Microbiol.">
        <title>The Global Catalogue of Microorganisms (GCM) 10K type strain sequencing project: providing services to taxonomists for standard genome sequencing and annotation.</title>
        <authorList>
            <consortium name="The Broad Institute Genomics Platform"/>
            <consortium name="The Broad Institute Genome Sequencing Center for Infectious Disease"/>
            <person name="Wu L."/>
            <person name="Ma J."/>
        </authorList>
    </citation>
    <scope>NUCLEOTIDE SEQUENCE [LARGE SCALE GENOMIC DNA]</scope>
    <source>
        <strain evidence="2">CGMCC 4.7035</strain>
    </source>
</reference>